<keyword evidence="2" id="KW-1185">Reference proteome</keyword>
<dbReference type="Proteomes" id="UP000221394">
    <property type="component" value="Unassembled WGS sequence"/>
</dbReference>
<dbReference type="RefSeq" id="WP_098456782.1">
    <property type="nucleotide sequence ID" value="NZ_PDJH01000001.1"/>
</dbReference>
<dbReference type="OrthoDB" id="3826063at2"/>
<reference evidence="1 2" key="1">
    <citation type="submission" date="2017-10" db="EMBL/GenBank/DDBJ databases">
        <title>Sequencing the genomes of 1000 actinobacteria strains.</title>
        <authorList>
            <person name="Klenk H.-P."/>
        </authorList>
    </citation>
    <scope>NUCLEOTIDE SEQUENCE [LARGE SCALE GENOMIC DNA]</scope>
    <source>
        <strain evidence="1 2">DSM 21574</strain>
    </source>
</reference>
<sequence length="208" mass="22788">MDAAHPLAVVTPTLDGDVLTHLALADAAFTPGQLQRLMPHATVAGVRRVLKRLTEQGVVTMSSAGVTARAYALNREHLAADAIIELATQVPRLFARIEGRLGSWAEPAVYAAVFGSMARQHATTSSDVDIFLVRSTESRDEVWFPQVEALESAVARWTGNDARAFVIDEDRLAERGYARVLDDIVREGLFVAGDPVRLRRAMAQRERD</sequence>
<dbReference type="AlphaFoldDB" id="A0A2A9E8V5"/>
<protein>
    <recommendedName>
        <fullName evidence="3">Nucleotidyltransferase-like protein</fullName>
    </recommendedName>
</protein>
<evidence type="ECO:0000313" key="2">
    <source>
        <dbReference type="Proteomes" id="UP000221394"/>
    </source>
</evidence>
<evidence type="ECO:0008006" key="3">
    <source>
        <dbReference type="Google" id="ProtNLM"/>
    </source>
</evidence>
<comment type="caution">
    <text evidence="1">The sequence shown here is derived from an EMBL/GenBank/DDBJ whole genome shotgun (WGS) entry which is preliminary data.</text>
</comment>
<organism evidence="1 2">
    <name type="scientific">Flavimobilis soli</name>
    <dbReference type="NCBI Taxonomy" id="442709"/>
    <lineage>
        <taxon>Bacteria</taxon>
        <taxon>Bacillati</taxon>
        <taxon>Actinomycetota</taxon>
        <taxon>Actinomycetes</taxon>
        <taxon>Micrococcales</taxon>
        <taxon>Jonesiaceae</taxon>
        <taxon>Flavimobilis</taxon>
    </lineage>
</organism>
<accession>A0A2A9E8V5</accession>
<gene>
    <name evidence="1" type="ORF">ATL41_0167</name>
</gene>
<name>A0A2A9E8V5_9MICO</name>
<dbReference type="EMBL" id="PDJH01000001">
    <property type="protein sequence ID" value="PFG35487.1"/>
    <property type="molecule type" value="Genomic_DNA"/>
</dbReference>
<proteinExistence type="predicted"/>
<dbReference type="InterPro" id="IPR043519">
    <property type="entry name" value="NT_sf"/>
</dbReference>
<dbReference type="SUPFAM" id="SSF81301">
    <property type="entry name" value="Nucleotidyltransferase"/>
    <property type="match status" value="1"/>
</dbReference>
<evidence type="ECO:0000313" key="1">
    <source>
        <dbReference type="EMBL" id="PFG35487.1"/>
    </source>
</evidence>
<dbReference type="CDD" id="cd05403">
    <property type="entry name" value="NT_KNTase_like"/>
    <property type="match status" value="1"/>
</dbReference>
<dbReference type="Gene3D" id="3.30.460.10">
    <property type="entry name" value="Beta Polymerase, domain 2"/>
    <property type="match status" value="1"/>
</dbReference>